<proteinExistence type="predicted"/>
<dbReference type="AlphaFoldDB" id="B4P161"/>
<feature type="region of interest" description="Disordered" evidence="1">
    <location>
        <begin position="104"/>
        <end position="133"/>
    </location>
</feature>
<feature type="compositionally biased region" description="Basic and acidic residues" evidence="1">
    <location>
        <begin position="1"/>
        <end position="10"/>
    </location>
</feature>
<dbReference type="Proteomes" id="UP000002282">
    <property type="component" value="Chromosome 2L"/>
</dbReference>
<feature type="compositionally biased region" description="Basic and acidic residues" evidence="1">
    <location>
        <begin position="116"/>
        <end position="133"/>
    </location>
</feature>
<feature type="compositionally biased region" description="Acidic residues" evidence="1">
    <location>
        <begin position="11"/>
        <end position="23"/>
    </location>
</feature>
<dbReference type="HOGENOM" id="CLU_1908940_0_0_1"/>
<dbReference type="OMA" id="RREHYNH"/>
<dbReference type="PhylomeDB" id="B4P161"/>
<feature type="region of interest" description="Disordered" evidence="1">
    <location>
        <begin position="1"/>
        <end position="57"/>
    </location>
</feature>
<feature type="compositionally biased region" description="Acidic residues" evidence="1">
    <location>
        <begin position="106"/>
        <end position="115"/>
    </location>
</feature>
<sequence>MSDKAKKEETEQLDDDSSDDDSTQIETRDQLSWSNPTITASPSILRPINTPRPDISNAPSVVISLPSSDTFVVTEETPEQRLRRRMRFLELRREHYNHIIHSEQCDMSDTDGEDHTEDHVEKHPKCHENCKPK</sequence>
<reference evidence="2 3" key="2">
    <citation type="journal article" date="2007" name="PLoS Biol.">
        <title>Principles of genome evolution in the Drosophila melanogaster species group.</title>
        <authorList>
            <person name="Ranz J.M."/>
            <person name="Maurin D."/>
            <person name="Chan Y.S."/>
            <person name="von Grotthuss M."/>
            <person name="Hillier L.W."/>
            <person name="Roote J."/>
            <person name="Ashburner M."/>
            <person name="Bergman C.M."/>
        </authorList>
    </citation>
    <scope>NUCLEOTIDE SEQUENCE [LARGE SCALE GENOMIC DNA]</scope>
    <source>
        <strain evidence="3">Tai18E2 / Tucson 14021-0261.01</strain>
    </source>
</reference>
<feature type="compositionally biased region" description="Polar residues" evidence="1">
    <location>
        <begin position="30"/>
        <end position="42"/>
    </location>
</feature>
<reference evidence="2 3" key="1">
    <citation type="journal article" date="2007" name="Nature">
        <title>Evolution of genes and genomes on the Drosophila phylogeny.</title>
        <authorList>
            <consortium name="Drosophila 12 Genomes Consortium"/>
            <person name="Clark A.G."/>
            <person name="Eisen M.B."/>
            <person name="Smith D.R."/>
            <person name="Bergman C.M."/>
            <person name="Oliver B."/>
            <person name="Markow T.A."/>
            <person name="Kaufman T.C."/>
            <person name="Kellis M."/>
            <person name="Gelbart W."/>
            <person name="Iyer V.N."/>
            <person name="Pollard D.A."/>
            <person name="Sackton T.B."/>
            <person name="Larracuente A.M."/>
            <person name="Singh N.D."/>
            <person name="Abad J.P."/>
            <person name="Abt D.N."/>
            <person name="Adryan B."/>
            <person name="Aguade M."/>
            <person name="Akashi H."/>
            <person name="Anderson W.W."/>
            <person name="Aquadro C.F."/>
            <person name="Ardell D.H."/>
            <person name="Arguello R."/>
            <person name="Artieri C.G."/>
            <person name="Barbash D.A."/>
            <person name="Barker D."/>
            <person name="Barsanti P."/>
            <person name="Batterham P."/>
            <person name="Batzoglou S."/>
            <person name="Begun D."/>
            <person name="Bhutkar A."/>
            <person name="Blanco E."/>
            <person name="Bosak S.A."/>
            <person name="Bradley R.K."/>
            <person name="Brand A.D."/>
            <person name="Brent M.R."/>
            <person name="Brooks A.N."/>
            <person name="Brown R.H."/>
            <person name="Butlin R.K."/>
            <person name="Caggese C."/>
            <person name="Calvi B.R."/>
            <person name="Bernardo de Carvalho A."/>
            <person name="Caspi A."/>
            <person name="Castrezana S."/>
            <person name="Celniker S.E."/>
            <person name="Chang J.L."/>
            <person name="Chapple C."/>
            <person name="Chatterji S."/>
            <person name="Chinwalla A."/>
            <person name="Civetta A."/>
            <person name="Clifton S.W."/>
            <person name="Comeron J.M."/>
            <person name="Costello J.C."/>
            <person name="Coyne J.A."/>
            <person name="Daub J."/>
            <person name="David R.G."/>
            <person name="Delcher A.L."/>
            <person name="Delehaunty K."/>
            <person name="Do C.B."/>
            <person name="Ebling H."/>
            <person name="Edwards K."/>
            <person name="Eickbush T."/>
            <person name="Evans J.D."/>
            <person name="Filipski A."/>
            <person name="Findeiss S."/>
            <person name="Freyhult E."/>
            <person name="Fulton L."/>
            <person name="Fulton R."/>
            <person name="Garcia A.C."/>
            <person name="Gardiner A."/>
            <person name="Garfield D.A."/>
            <person name="Garvin B.E."/>
            <person name="Gibson G."/>
            <person name="Gilbert D."/>
            <person name="Gnerre S."/>
            <person name="Godfrey J."/>
            <person name="Good R."/>
            <person name="Gotea V."/>
            <person name="Gravely B."/>
            <person name="Greenberg A.J."/>
            <person name="Griffiths-Jones S."/>
            <person name="Gross S."/>
            <person name="Guigo R."/>
            <person name="Gustafson E.A."/>
            <person name="Haerty W."/>
            <person name="Hahn M.W."/>
            <person name="Halligan D.L."/>
            <person name="Halpern A.L."/>
            <person name="Halter G.M."/>
            <person name="Han M.V."/>
            <person name="Heger A."/>
            <person name="Hillier L."/>
            <person name="Hinrichs A.S."/>
            <person name="Holmes I."/>
            <person name="Hoskins R.A."/>
            <person name="Hubisz M.J."/>
            <person name="Hultmark D."/>
            <person name="Huntley M.A."/>
            <person name="Jaffe D.B."/>
            <person name="Jagadeeshan S."/>
            <person name="Jeck W.R."/>
            <person name="Johnson J."/>
            <person name="Jones C.D."/>
            <person name="Jordan W.C."/>
            <person name="Karpen G.H."/>
            <person name="Kataoka E."/>
            <person name="Keightley P.D."/>
            <person name="Kheradpour P."/>
            <person name="Kirkness E.F."/>
            <person name="Koerich L.B."/>
            <person name="Kristiansen K."/>
            <person name="Kudrna D."/>
            <person name="Kulathinal R.J."/>
            <person name="Kumar S."/>
            <person name="Kwok R."/>
            <person name="Lander E."/>
            <person name="Langley C.H."/>
            <person name="Lapoint R."/>
            <person name="Lazzaro B.P."/>
            <person name="Lee S.J."/>
            <person name="Levesque L."/>
            <person name="Li R."/>
            <person name="Lin C.F."/>
            <person name="Lin M.F."/>
            <person name="Lindblad-Toh K."/>
            <person name="Llopart A."/>
            <person name="Long M."/>
            <person name="Low L."/>
            <person name="Lozovsky E."/>
            <person name="Lu J."/>
            <person name="Luo M."/>
            <person name="Machado C.A."/>
            <person name="Makalowski W."/>
            <person name="Marzo M."/>
            <person name="Matsuda M."/>
            <person name="Matzkin L."/>
            <person name="McAllister B."/>
            <person name="McBride C.S."/>
            <person name="McKernan B."/>
            <person name="McKernan K."/>
            <person name="Mendez-Lago M."/>
            <person name="Minx P."/>
            <person name="Mollenhauer M.U."/>
            <person name="Montooth K."/>
            <person name="Mount S.M."/>
            <person name="Mu X."/>
            <person name="Myers E."/>
            <person name="Negre B."/>
            <person name="Newfeld S."/>
            <person name="Nielsen R."/>
            <person name="Noor M.A."/>
            <person name="O'Grady P."/>
            <person name="Pachter L."/>
            <person name="Papaceit M."/>
            <person name="Parisi M.J."/>
            <person name="Parisi M."/>
            <person name="Parts L."/>
            <person name="Pedersen J.S."/>
            <person name="Pesole G."/>
            <person name="Phillippy A.M."/>
            <person name="Ponting C.P."/>
            <person name="Pop M."/>
            <person name="Porcelli D."/>
            <person name="Powell J.R."/>
            <person name="Prohaska S."/>
            <person name="Pruitt K."/>
            <person name="Puig M."/>
            <person name="Quesneville H."/>
            <person name="Ram K.R."/>
            <person name="Rand D."/>
            <person name="Rasmussen M.D."/>
            <person name="Reed L.K."/>
            <person name="Reenan R."/>
            <person name="Reily A."/>
            <person name="Remington K.A."/>
            <person name="Rieger T.T."/>
            <person name="Ritchie M.G."/>
            <person name="Robin C."/>
            <person name="Rogers Y.H."/>
            <person name="Rohde C."/>
            <person name="Rozas J."/>
            <person name="Rubenfield M.J."/>
            <person name="Ruiz A."/>
            <person name="Russo S."/>
            <person name="Salzberg S.L."/>
            <person name="Sanchez-Gracia A."/>
            <person name="Saranga D.J."/>
            <person name="Sato H."/>
            <person name="Schaeffer S.W."/>
            <person name="Schatz M.C."/>
            <person name="Schlenke T."/>
            <person name="Schwartz R."/>
            <person name="Segarra C."/>
            <person name="Singh R.S."/>
            <person name="Sirot L."/>
            <person name="Sirota M."/>
            <person name="Sisneros N.B."/>
            <person name="Smith C.D."/>
            <person name="Smith T.F."/>
            <person name="Spieth J."/>
            <person name="Stage D.E."/>
            <person name="Stark A."/>
            <person name="Stephan W."/>
            <person name="Strausberg R.L."/>
            <person name="Strempel S."/>
            <person name="Sturgill D."/>
            <person name="Sutton G."/>
            <person name="Sutton G.G."/>
            <person name="Tao W."/>
            <person name="Teichmann S."/>
            <person name="Tobari Y.N."/>
            <person name="Tomimura Y."/>
            <person name="Tsolas J.M."/>
            <person name="Valente V.L."/>
            <person name="Venter E."/>
            <person name="Venter J.C."/>
            <person name="Vicario S."/>
            <person name="Vieira F.G."/>
            <person name="Vilella A.J."/>
            <person name="Villasante A."/>
            <person name="Walenz B."/>
            <person name="Wang J."/>
            <person name="Wasserman M."/>
            <person name="Watts T."/>
            <person name="Wilson D."/>
            <person name="Wilson R.K."/>
            <person name="Wing R.A."/>
            <person name="Wolfner M.F."/>
            <person name="Wong A."/>
            <person name="Wong G.K."/>
            <person name="Wu C.I."/>
            <person name="Wu G."/>
            <person name="Yamamoto D."/>
            <person name="Yang H.P."/>
            <person name="Yang S.P."/>
            <person name="Yorke J.A."/>
            <person name="Yoshida K."/>
            <person name="Zdobnov E."/>
            <person name="Zhang P."/>
            <person name="Zhang Y."/>
            <person name="Zimin A.V."/>
            <person name="Baldwin J."/>
            <person name="Abdouelleil A."/>
            <person name="Abdulkadir J."/>
            <person name="Abebe A."/>
            <person name="Abera B."/>
            <person name="Abreu J."/>
            <person name="Acer S.C."/>
            <person name="Aftuck L."/>
            <person name="Alexander A."/>
            <person name="An P."/>
            <person name="Anderson E."/>
            <person name="Anderson S."/>
            <person name="Arachi H."/>
            <person name="Azer M."/>
            <person name="Bachantsang P."/>
            <person name="Barry A."/>
            <person name="Bayul T."/>
            <person name="Berlin A."/>
            <person name="Bessette D."/>
            <person name="Bloom T."/>
            <person name="Blye J."/>
            <person name="Boguslavskiy L."/>
            <person name="Bonnet C."/>
            <person name="Boukhgalter B."/>
            <person name="Bourzgui I."/>
            <person name="Brown A."/>
            <person name="Cahill P."/>
            <person name="Channer S."/>
            <person name="Cheshatsang Y."/>
            <person name="Chuda L."/>
            <person name="Citroen M."/>
            <person name="Collymore A."/>
            <person name="Cooke P."/>
            <person name="Costello M."/>
            <person name="D'Aco K."/>
            <person name="Daza R."/>
            <person name="De Haan G."/>
            <person name="DeGray S."/>
            <person name="DeMaso C."/>
            <person name="Dhargay N."/>
            <person name="Dooley K."/>
            <person name="Dooley E."/>
            <person name="Doricent M."/>
            <person name="Dorje P."/>
            <person name="Dorjee K."/>
            <person name="Dupes A."/>
            <person name="Elong R."/>
            <person name="Falk J."/>
            <person name="Farina A."/>
            <person name="Faro S."/>
            <person name="Ferguson D."/>
            <person name="Fisher S."/>
            <person name="Foley C.D."/>
            <person name="Franke A."/>
            <person name="Friedrich D."/>
            <person name="Gadbois L."/>
            <person name="Gearin G."/>
            <person name="Gearin C.R."/>
            <person name="Giannoukos G."/>
            <person name="Goode T."/>
            <person name="Graham J."/>
            <person name="Grandbois E."/>
            <person name="Grewal S."/>
            <person name="Gyaltsen K."/>
            <person name="Hafez N."/>
            <person name="Hagos B."/>
            <person name="Hall J."/>
            <person name="Henson C."/>
            <person name="Hollinger A."/>
            <person name="Honan T."/>
            <person name="Huard M.D."/>
            <person name="Hughes L."/>
            <person name="Hurhula B."/>
            <person name="Husby M.E."/>
            <person name="Kamat A."/>
            <person name="Kanga B."/>
            <person name="Kashin S."/>
            <person name="Khazanovich D."/>
            <person name="Kisner P."/>
            <person name="Lance K."/>
            <person name="Lara M."/>
            <person name="Lee W."/>
            <person name="Lennon N."/>
            <person name="Letendre F."/>
            <person name="LeVine R."/>
            <person name="Lipovsky A."/>
            <person name="Liu X."/>
            <person name="Liu J."/>
            <person name="Liu S."/>
            <person name="Lokyitsang T."/>
            <person name="Lokyitsang Y."/>
            <person name="Lubonja R."/>
            <person name="Lui A."/>
            <person name="MacDonald P."/>
            <person name="Magnisalis V."/>
            <person name="Maru K."/>
            <person name="Matthews C."/>
            <person name="McCusker W."/>
            <person name="McDonough S."/>
            <person name="Mehta T."/>
            <person name="Meldrim J."/>
            <person name="Meneus L."/>
            <person name="Mihai O."/>
            <person name="Mihalev A."/>
            <person name="Mihova T."/>
            <person name="Mittelman R."/>
            <person name="Mlenga V."/>
            <person name="Montmayeur A."/>
            <person name="Mulrain L."/>
            <person name="Navidi A."/>
            <person name="Naylor J."/>
            <person name="Negash T."/>
            <person name="Nguyen T."/>
            <person name="Nguyen N."/>
            <person name="Nicol R."/>
            <person name="Norbu C."/>
            <person name="Norbu N."/>
            <person name="Novod N."/>
            <person name="O'Neill B."/>
            <person name="Osman S."/>
            <person name="Markiewicz E."/>
            <person name="Oyono O.L."/>
            <person name="Patti C."/>
            <person name="Phunkhang P."/>
            <person name="Pierre F."/>
            <person name="Priest M."/>
            <person name="Raghuraman S."/>
            <person name="Rege F."/>
            <person name="Reyes R."/>
            <person name="Rise C."/>
            <person name="Rogov P."/>
            <person name="Ross K."/>
            <person name="Ryan E."/>
            <person name="Settipalli S."/>
            <person name="Shea T."/>
            <person name="Sherpa N."/>
            <person name="Shi L."/>
            <person name="Shih D."/>
            <person name="Sparrow T."/>
            <person name="Spaulding J."/>
            <person name="Stalker J."/>
            <person name="Stange-Thomann N."/>
            <person name="Stavropoulos S."/>
            <person name="Stone C."/>
            <person name="Strader C."/>
            <person name="Tesfaye S."/>
            <person name="Thomson T."/>
            <person name="Thoulutsang Y."/>
            <person name="Thoulutsang D."/>
            <person name="Topham K."/>
            <person name="Topping I."/>
            <person name="Tsamla T."/>
            <person name="Vassiliev H."/>
            <person name="Vo A."/>
            <person name="Wangchuk T."/>
            <person name="Wangdi T."/>
            <person name="Weiand M."/>
            <person name="Wilkinson J."/>
            <person name="Wilson A."/>
            <person name="Yadav S."/>
            <person name="Young G."/>
            <person name="Yu Q."/>
            <person name="Zembek L."/>
            <person name="Zhong D."/>
            <person name="Zimmer A."/>
            <person name="Zwirko Z."/>
            <person name="Jaffe D.B."/>
            <person name="Alvarez P."/>
            <person name="Brockman W."/>
            <person name="Butler J."/>
            <person name="Chin C."/>
            <person name="Gnerre S."/>
            <person name="Grabherr M."/>
            <person name="Kleber M."/>
            <person name="Mauceli E."/>
            <person name="MacCallum I."/>
        </authorList>
    </citation>
    <scope>NUCLEOTIDE SEQUENCE [LARGE SCALE GENOMIC DNA]</scope>
    <source>
        <strain evidence="3">Tai18E2 / Tucson 14021-0261.01</strain>
    </source>
</reference>
<keyword evidence="3" id="KW-1185">Reference proteome</keyword>
<dbReference type="KEGG" id="dya:Dyak_GE18508"/>
<protein>
    <submittedName>
        <fullName evidence="2">Uncharacterized protein</fullName>
    </submittedName>
</protein>
<dbReference type="OrthoDB" id="7864940at2759"/>
<evidence type="ECO:0000256" key="1">
    <source>
        <dbReference type="SAM" id="MobiDB-lite"/>
    </source>
</evidence>
<organism evidence="2 3">
    <name type="scientific">Drosophila yakuba</name>
    <name type="common">Fruit fly</name>
    <dbReference type="NCBI Taxonomy" id="7245"/>
    <lineage>
        <taxon>Eukaryota</taxon>
        <taxon>Metazoa</taxon>
        <taxon>Ecdysozoa</taxon>
        <taxon>Arthropoda</taxon>
        <taxon>Hexapoda</taxon>
        <taxon>Insecta</taxon>
        <taxon>Pterygota</taxon>
        <taxon>Neoptera</taxon>
        <taxon>Endopterygota</taxon>
        <taxon>Diptera</taxon>
        <taxon>Brachycera</taxon>
        <taxon>Muscomorpha</taxon>
        <taxon>Ephydroidea</taxon>
        <taxon>Drosophilidae</taxon>
        <taxon>Drosophila</taxon>
        <taxon>Sophophora</taxon>
    </lineage>
</organism>
<dbReference type="EMBL" id="CM000157">
    <property type="protein sequence ID" value="EDW88036.1"/>
    <property type="molecule type" value="Genomic_DNA"/>
</dbReference>
<name>B4P161_DROYA</name>
<evidence type="ECO:0000313" key="3">
    <source>
        <dbReference type="Proteomes" id="UP000002282"/>
    </source>
</evidence>
<gene>
    <name evidence="2" type="primary">Dyak\GE18508</name>
    <name evidence="2" type="synonym">dyak_GLEANR_2296</name>
    <name evidence="2" type="synonym">GE18508</name>
    <name evidence="2" type="ORF">Dyak_GE18508</name>
</gene>
<evidence type="ECO:0000313" key="2">
    <source>
        <dbReference type="EMBL" id="EDW88036.1"/>
    </source>
</evidence>
<accession>B4P161</accession>